<dbReference type="Proteomes" id="UP000826656">
    <property type="component" value="Unassembled WGS sequence"/>
</dbReference>
<dbReference type="EMBL" id="JAIVGD010000002">
    <property type="protein sequence ID" value="KAH0778790.1"/>
    <property type="molecule type" value="Genomic_DNA"/>
</dbReference>
<reference evidence="2 3" key="1">
    <citation type="journal article" date="2021" name="bioRxiv">
        <title>Chromosome-scale and haplotype-resolved genome assembly of a tetraploid potato cultivar.</title>
        <authorList>
            <person name="Sun H."/>
            <person name="Jiao W.-B."/>
            <person name="Krause K."/>
            <person name="Campoy J.A."/>
            <person name="Goel M."/>
            <person name="Folz-Donahue K."/>
            <person name="Kukat C."/>
            <person name="Huettel B."/>
            <person name="Schneeberger K."/>
        </authorList>
    </citation>
    <scope>NUCLEOTIDE SEQUENCE [LARGE SCALE GENOMIC DNA]</scope>
    <source>
        <strain evidence="2">SolTubOtavaFocal</strain>
        <tissue evidence="2">Leaves</tissue>
    </source>
</reference>
<sequence>METTAGVDVEMIIDSPSVVSIPQKKGKITPHPHTAPKKQKRTTSIDSNPTDEDLDEQIESISRIRNAVKYVKSSASKFASLKSYVEKFKLDTHGLLSLEVEPSEDLILIDMAGRMEVKFDKY</sequence>
<name>A0ABQ7WDX3_SOLTU</name>
<evidence type="ECO:0000256" key="1">
    <source>
        <dbReference type="SAM" id="MobiDB-lite"/>
    </source>
</evidence>
<evidence type="ECO:0000313" key="3">
    <source>
        <dbReference type="Proteomes" id="UP000826656"/>
    </source>
</evidence>
<keyword evidence="3" id="KW-1185">Reference proteome</keyword>
<protein>
    <recommendedName>
        <fullName evidence="4">Integrase core domain containing protein</fullName>
    </recommendedName>
</protein>
<proteinExistence type="predicted"/>
<accession>A0ABQ7WDX3</accession>
<feature type="region of interest" description="Disordered" evidence="1">
    <location>
        <begin position="21"/>
        <end position="54"/>
    </location>
</feature>
<feature type="compositionally biased region" description="Basic residues" evidence="1">
    <location>
        <begin position="24"/>
        <end position="41"/>
    </location>
</feature>
<evidence type="ECO:0000313" key="2">
    <source>
        <dbReference type="EMBL" id="KAH0778790.1"/>
    </source>
</evidence>
<comment type="caution">
    <text evidence="2">The sequence shown here is derived from an EMBL/GenBank/DDBJ whole genome shotgun (WGS) entry which is preliminary data.</text>
</comment>
<organism evidence="2 3">
    <name type="scientific">Solanum tuberosum</name>
    <name type="common">Potato</name>
    <dbReference type="NCBI Taxonomy" id="4113"/>
    <lineage>
        <taxon>Eukaryota</taxon>
        <taxon>Viridiplantae</taxon>
        <taxon>Streptophyta</taxon>
        <taxon>Embryophyta</taxon>
        <taxon>Tracheophyta</taxon>
        <taxon>Spermatophyta</taxon>
        <taxon>Magnoliopsida</taxon>
        <taxon>eudicotyledons</taxon>
        <taxon>Gunneridae</taxon>
        <taxon>Pentapetalae</taxon>
        <taxon>asterids</taxon>
        <taxon>lamiids</taxon>
        <taxon>Solanales</taxon>
        <taxon>Solanaceae</taxon>
        <taxon>Solanoideae</taxon>
        <taxon>Solaneae</taxon>
        <taxon>Solanum</taxon>
    </lineage>
</organism>
<evidence type="ECO:0008006" key="4">
    <source>
        <dbReference type="Google" id="ProtNLM"/>
    </source>
</evidence>
<gene>
    <name evidence="2" type="ORF">KY290_005217</name>
</gene>